<gene>
    <name evidence="2" type="ORF">VFPBJ_10979</name>
    <name evidence="3" type="ORF">VFPFJ_06214</name>
</gene>
<keyword evidence="1" id="KW-0732">Signal</keyword>
<feature type="chain" id="PRO_5010455981" description="Secreted protein" evidence="1">
    <location>
        <begin position="19"/>
        <end position="169"/>
    </location>
</feature>
<comment type="caution">
    <text evidence="2">The sequence shown here is derived from an EMBL/GenBank/DDBJ whole genome shotgun (WGS) entry which is preliminary data.</text>
</comment>
<proteinExistence type="predicted"/>
<evidence type="ECO:0000313" key="2">
    <source>
        <dbReference type="EMBL" id="OAQ67384.1"/>
    </source>
</evidence>
<dbReference type="EMBL" id="LSBH01000012">
    <property type="protein sequence ID" value="OAQ67384.1"/>
    <property type="molecule type" value="Genomic_DNA"/>
</dbReference>
<reference evidence="2 4" key="1">
    <citation type="submission" date="2016-01" db="EMBL/GenBank/DDBJ databases">
        <title>Biosynthesis of antibiotic leucinostatins and their inhibition on Phytophthora in bio-control Purpureocillium lilacinum.</title>
        <authorList>
            <person name="Wang G."/>
            <person name="Liu Z."/>
            <person name="Lin R."/>
            <person name="Li E."/>
            <person name="Mao Z."/>
            <person name="Ling J."/>
            <person name="Yin W."/>
            <person name="Xie B."/>
        </authorList>
    </citation>
    <scope>NUCLEOTIDE SEQUENCE [LARGE SCALE GENOMIC DNA]</scope>
    <source>
        <strain evidence="2">PLBJ-1</strain>
        <strain evidence="3">PLFJ-1</strain>
    </source>
</reference>
<evidence type="ECO:0000313" key="3">
    <source>
        <dbReference type="EMBL" id="OAQ89800.1"/>
    </source>
</evidence>
<evidence type="ECO:0000256" key="1">
    <source>
        <dbReference type="SAM" id="SignalP"/>
    </source>
</evidence>
<sequence>MGIWSLIVLLPGAAPSRGRRCARSSALFALLRDECSATLLLRRQASQLALLLRPRGCRRTHPSGRPSCVLVPRGWFAVCAKRTCLSSLALLAAPMHACSGETRPRRCDQSRPVALRPIVGAKCYLGASMKAKSAVDGLSRRPSVIGHWRCSCPAGIAARRPNASQCVAR</sequence>
<protein>
    <recommendedName>
        <fullName evidence="5">Secreted protein</fullName>
    </recommendedName>
</protein>
<accession>A0A179FP68</accession>
<feature type="signal peptide" evidence="1">
    <location>
        <begin position="1"/>
        <end position="18"/>
    </location>
</feature>
<organism evidence="2 4">
    <name type="scientific">Purpureocillium lilacinum</name>
    <name type="common">Paecilomyces lilacinus</name>
    <dbReference type="NCBI Taxonomy" id="33203"/>
    <lineage>
        <taxon>Eukaryota</taxon>
        <taxon>Fungi</taxon>
        <taxon>Dikarya</taxon>
        <taxon>Ascomycota</taxon>
        <taxon>Pezizomycotina</taxon>
        <taxon>Sordariomycetes</taxon>
        <taxon>Hypocreomycetidae</taxon>
        <taxon>Hypocreales</taxon>
        <taxon>Ophiocordycipitaceae</taxon>
        <taxon>Purpureocillium</taxon>
    </lineage>
</organism>
<evidence type="ECO:0000313" key="4">
    <source>
        <dbReference type="Proteomes" id="UP000078240"/>
    </source>
</evidence>
<dbReference type="Proteomes" id="UP000078340">
    <property type="component" value="Unassembled WGS sequence"/>
</dbReference>
<name>A0A179FP68_PURLI</name>
<dbReference type="AlphaFoldDB" id="A0A179FP68"/>
<dbReference type="Proteomes" id="UP000078240">
    <property type="component" value="Unassembled WGS sequence"/>
</dbReference>
<dbReference type="EMBL" id="LSBI01000005">
    <property type="protein sequence ID" value="OAQ89800.1"/>
    <property type="molecule type" value="Genomic_DNA"/>
</dbReference>
<evidence type="ECO:0008006" key="5">
    <source>
        <dbReference type="Google" id="ProtNLM"/>
    </source>
</evidence>